<sequence>MASLIQSSIPLSVPRAWKGRRWIPWSELSPWRAASQGRNRKHPYTLHSRKSSDSPFSFPQRGQLRCAFWTGSSGGNNNPEFWVRSAERKEDGTSDRSSISSSSDSWLSRLLKFQVDWPRLMFGISKDEIIWRVPWTLQTVLQVMFLWFLAFWLVGSWIIPFAAHMIGFSKDSLTYRGQALYSLITDVAEGTIGLGILHQCLLRFQPLSREWFPLSWHGKWYIEACLGCLMFPLVNRLSQINLDLLPFPSPLTSSNVEQSITARDPVATILYAIVVSVCAPIWEEVIFRGFLLPSLTRYLPVWASVVVSAFAFSVAHFSIQRLLPLTVLGLVMGIVFVRSRNLLASMLLHSLWNSFVFLDLLR</sequence>
<organism evidence="1 2">
    <name type="scientific">Diphasiastrum complanatum</name>
    <name type="common">Issler's clubmoss</name>
    <name type="synonym">Lycopodium complanatum</name>
    <dbReference type="NCBI Taxonomy" id="34168"/>
    <lineage>
        <taxon>Eukaryota</taxon>
        <taxon>Viridiplantae</taxon>
        <taxon>Streptophyta</taxon>
        <taxon>Embryophyta</taxon>
        <taxon>Tracheophyta</taxon>
        <taxon>Lycopodiopsida</taxon>
        <taxon>Lycopodiales</taxon>
        <taxon>Lycopodiaceae</taxon>
        <taxon>Lycopodioideae</taxon>
        <taxon>Diphasiastrum</taxon>
    </lineage>
</organism>
<comment type="caution">
    <text evidence="1">The sequence shown here is derived from an EMBL/GenBank/DDBJ whole genome shotgun (WGS) entry which is preliminary data.</text>
</comment>
<proteinExistence type="predicted"/>
<evidence type="ECO:0000313" key="1">
    <source>
        <dbReference type="EMBL" id="KAJ7524938.1"/>
    </source>
</evidence>
<reference evidence="2" key="1">
    <citation type="journal article" date="2024" name="Proc. Natl. Acad. Sci. U.S.A.">
        <title>Extraordinary preservation of gene collinearity over three hundred million years revealed in homosporous lycophytes.</title>
        <authorList>
            <person name="Li C."/>
            <person name="Wickell D."/>
            <person name="Kuo L.Y."/>
            <person name="Chen X."/>
            <person name="Nie B."/>
            <person name="Liao X."/>
            <person name="Peng D."/>
            <person name="Ji J."/>
            <person name="Jenkins J."/>
            <person name="Williams M."/>
            <person name="Shu S."/>
            <person name="Plott C."/>
            <person name="Barry K."/>
            <person name="Rajasekar S."/>
            <person name="Grimwood J."/>
            <person name="Han X."/>
            <person name="Sun S."/>
            <person name="Hou Z."/>
            <person name="He W."/>
            <person name="Dai G."/>
            <person name="Sun C."/>
            <person name="Schmutz J."/>
            <person name="Leebens-Mack J.H."/>
            <person name="Li F.W."/>
            <person name="Wang L."/>
        </authorList>
    </citation>
    <scope>NUCLEOTIDE SEQUENCE [LARGE SCALE GENOMIC DNA]</scope>
    <source>
        <strain evidence="2">cv. PW_Plant_1</strain>
    </source>
</reference>
<accession>A0ACC2B5B1</accession>
<dbReference type="EMBL" id="CM055108">
    <property type="protein sequence ID" value="KAJ7524938.1"/>
    <property type="molecule type" value="Genomic_DNA"/>
</dbReference>
<evidence type="ECO:0000313" key="2">
    <source>
        <dbReference type="Proteomes" id="UP001162992"/>
    </source>
</evidence>
<gene>
    <name evidence="1" type="ORF">O6H91_17G028600</name>
</gene>
<dbReference type="Proteomes" id="UP001162992">
    <property type="component" value="Chromosome 17"/>
</dbReference>
<name>A0ACC2B5B1_DIPCM</name>
<keyword evidence="2" id="KW-1185">Reference proteome</keyword>
<protein>
    <submittedName>
        <fullName evidence="1">Uncharacterized protein</fullName>
    </submittedName>
</protein>